<dbReference type="EMBL" id="KI914008">
    <property type="protein sequence ID" value="ETV91632.1"/>
    <property type="molecule type" value="Genomic_DNA"/>
</dbReference>
<protein>
    <submittedName>
        <fullName evidence="2">Uncharacterized protein</fullName>
    </submittedName>
</protein>
<dbReference type="VEuPathDB" id="FungiDB:H310_13880"/>
<feature type="compositionally biased region" description="Polar residues" evidence="1">
    <location>
        <begin position="77"/>
        <end position="87"/>
    </location>
</feature>
<proteinExistence type="predicted"/>
<reference evidence="2" key="1">
    <citation type="submission" date="2013-12" db="EMBL/GenBank/DDBJ databases">
        <title>The Genome Sequence of Aphanomyces invadans NJM9701.</title>
        <authorList>
            <consortium name="The Broad Institute Genomics Platform"/>
            <person name="Russ C."/>
            <person name="Tyler B."/>
            <person name="van West P."/>
            <person name="Dieguez-Uribeondo J."/>
            <person name="Young S.K."/>
            <person name="Zeng Q."/>
            <person name="Gargeya S."/>
            <person name="Fitzgerald M."/>
            <person name="Abouelleil A."/>
            <person name="Alvarado L."/>
            <person name="Chapman S.B."/>
            <person name="Gainer-Dewar J."/>
            <person name="Goldberg J."/>
            <person name="Griggs A."/>
            <person name="Gujja S."/>
            <person name="Hansen M."/>
            <person name="Howarth C."/>
            <person name="Imamovic A."/>
            <person name="Ireland A."/>
            <person name="Larimer J."/>
            <person name="McCowan C."/>
            <person name="Murphy C."/>
            <person name="Pearson M."/>
            <person name="Poon T.W."/>
            <person name="Priest M."/>
            <person name="Roberts A."/>
            <person name="Saif S."/>
            <person name="Shea T."/>
            <person name="Sykes S."/>
            <person name="Wortman J."/>
            <person name="Nusbaum C."/>
            <person name="Birren B."/>
        </authorList>
    </citation>
    <scope>NUCLEOTIDE SEQUENCE [LARGE SCALE GENOMIC DNA]</scope>
    <source>
        <strain evidence="2">NJM9701</strain>
    </source>
</reference>
<evidence type="ECO:0000256" key="1">
    <source>
        <dbReference type="SAM" id="MobiDB-lite"/>
    </source>
</evidence>
<accession>A0A024TE51</accession>
<evidence type="ECO:0000313" key="2">
    <source>
        <dbReference type="EMBL" id="ETV91632.1"/>
    </source>
</evidence>
<organism evidence="2">
    <name type="scientific">Aphanomyces invadans</name>
    <dbReference type="NCBI Taxonomy" id="157072"/>
    <lineage>
        <taxon>Eukaryota</taxon>
        <taxon>Sar</taxon>
        <taxon>Stramenopiles</taxon>
        <taxon>Oomycota</taxon>
        <taxon>Saprolegniomycetes</taxon>
        <taxon>Saprolegniales</taxon>
        <taxon>Verrucalvaceae</taxon>
        <taxon>Aphanomyces</taxon>
    </lineage>
</organism>
<dbReference type="RefSeq" id="XP_008879751.1">
    <property type="nucleotide sequence ID" value="XM_008881529.1"/>
</dbReference>
<name>A0A024TE51_9STRA</name>
<dbReference type="AlphaFoldDB" id="A0A024TE51"/>
<gene>
    <name evidence="2" type="ORF">H310_13880</name>
</gene>
<sequence>MCQRTRKSSGCSSGTCLEENTAQDVGVCGSHGQARDVFFDQAHHQHESRMVQQRHVPLDRVTRRGAPCRPQLRSRRVTSQGTAAGTSHQRRGRHPPRLIEIPFSASLVESLDNESLPSLVSPTSDWASRGAPVRRWLRRLSLFACANNSLATFHKGISAMYQAIHSSDMMPPPVWSKKDSTSLTLVPR</sequence>
<dbReference type="GeneID" id="20090930"/>
<feature type="region of interest" description="Disordered" evidence="1">
    <location>
        <begin position="61"/>
        <end position="95"/>
    </location>
</feature>